<keyword evidence="1" id="KW-0472">Membrane</keyword>
<name>A0AAJ1U6C0_9RHOB</name>
<evidence type="ECO:0000256" key="1">
    <source>
        <dbReference type="SAM" id="Phobius"/>
    </source>
</evidence>
<gene>
    <name evidence="2" type="ORF">NOI20_00175</name>
</gene>
<dbReference type="Proteomes" id="UP001227162">
    <property type="component" value="Unassembled WGS sequence"/>
</dbReference>
<proteinExistence type="predicted"/>
<reference evidence="2" key="1">
    <citation type="submission" date="2022-07" db="EMBL/GenBank/DDBJ databases">
        <authorList>
            <person name="Otstavnykh N."/>
            <person name="Isaeva M."/>
            <person name="Bystritskaya E."/>
        </authorList>
    </citation>
    <scope>NUCLEOTIDE SEQUENCE</scope>
    <source>
        <strain evidence="2">10Alg 79</strain>
    </source>
</reference>
<protein>
    <submittedName>
        <fullName evidence="2">DUF2842 domain-containing protein</fullName>
    </submittedName>
</protein>
<evidence type="ECO:0000313" key="2">
    <source>
        <dbReference type="EMBL" id="MDQ2092520.1"/>
    </source>
</evidence>
<keyword evidence="1" id="KW-0812">Transmembrane</keyword>
<reference evidence="2" key="2">
    <citation type="submission" date="2023-04" db="EMBL/GenBank/DDBJ databases">
        <title>'Rhodoalgimonas zhirmunskyi' gen. nov., isolated from a red alga.</title>
        <authorList>
            <person name="Nedashkovskaya O.I."/>
            <person name="Otstavnykh N.Y."/>
            <person name="Bystritskaya E.P."/>
            <person name="Balabanova L.A."/>
            <person name="Isaeva M.P."/>
        </authorList>
    </citation>
    <scope>NUCLEOTIDE SEQUENCE</scope>
    <source>
        <strain evidence="2">10Alg 79</strain>
    </source>
</reference>
<keyword evidence="3" id="KW-1185">Reference proteome</keyword>
<feature type="transmembrane region" description="Helical" evidence="1">
    <location>
        <begin position="42"/>
        <end position="60"/>
    </location>
</feature>
<accession>A0AAJ1U6C0</accession>
<dbReference type="AlphaFoldDB" id="A0AAJ1U6C0"/>
<dbReference type="InterPro" id="IPR021265">
    <property type="entry name" value="DUF2842"/>
</dbReference>
<keyword evidence="1" id="KW-1133">Transmembrane helix</keyword>
<feature type="transmembrane region" description="Helical" evidence="1">
    <location>
        <begin position="12"/>
        <end position="36"/>
    </location>
</feature>
<dbReference type="Pfam" id="PF11003">
    <property type="entry name" value="DUF2842"/>
    <property type="match status" value="1"/>
</dbReference>
<dbReference type="EMBL" id="JANFFA010000001">
    <property type="protein sequence ID" value="MDQ2092520.1"/>
    <property type="molecule type" value="Genomic_DNA"/>
</dbReference>
<evidence type="ECO:0000313" key="3">
    <source>
        <dbReference type="Proteomes" id="UP001227162"/>
    </source>
</evidence>
<organism evidence="2 3">
    <name type="scientific">Rhodalgimonas zhirmunskyi</name>
    <dbReference type="NCBI Taxonomy" id="2964767"/>
    <lineage>
        <taxon>Bacteria</taxon>
        <taxon>Pseudomonadati</taxon>
        <taxon>Pseudomonadota</taxon>
        <taxon>Alphaproteobacteria</taxon>
        <taxon>Rhodobacterales</taxon>
        <taxon>Roseobacteraceae</taxon>
        <taxon>Rhodalgimonas</taxon>
    </lineage>
</organism>
<sequence length="75" mass="8512">MFRNLSLKARKRLSIIVLLIGMPAYVVVAVTVVNMFDLTQHFLLQLLVYVGLGIVWILPFRELFRGIGQPGPDDE</sequence>
<comment type="caution">
    <text evidence="2">The sequence shown here is derived from an EMBL/GenBank/DDBJ whole genome shotgun (WGS) entry which is preliminary data.</text>
</comment>